<feature type="domain" description="RING-type" evidence="9">
    <location>
        <begin position="168"/>
        <end position="206"/>
    </location>
</feature>
<evidence type="ECO:0000256" key="3">
    <source>
        <dbReference type="ARBA" id="ARBA00022771"/>
    </source>
</evidence>
<dbReference type="GO" id="GO:0008270">
    <property type="term" value="F:zinc ion binding"/>
    <property type="evidence" value="ECO:0007669"/>
    <property type="project" value="UniProtKB-KW"/>
</dbReference>
<feature type="coiled-coil region" evidence="7">
    <location>
        <begin position="96"/>
        <end position="123"/>
    </location>
</feature>
<keyword evidence="3 6" id="KW-0863">Zinc-finger</keyword>
<evidence type="ECO:0000256" key="6">
    <source>
        <dbReference type="PROSITE-ProRule" id="PRU00175"/>
    </source>
</evidence>
<feature type="region of interest" description="Disordered" evidence="8">
    <location>
        <begin position="1"/>
        <end position="43"/>
    </location>
</feature>
<feature type="compositionally biased region" description="Low complexity" evidence="8">
    <location>
        <begin position="1"/>
        <end position="12"/>
    </location>
</feature>
<evidence type="ECO:0000259" key="9">
    <source>
        <dbReference type="PROSITE" id="PS50089"/>
    </source>
</evidence>
<dbReference type="Gene3D" id="3.30.40.10">
    <property type="entry name" value="Zinc/RING finger domain, C3HC4 (zinc finger)"/>
    <property type="match status" value="1"/>
</dbReference>
<dbReference type="PANTHER" id="PTHR15067:SF4">
    <property type="entry name" value="E3 UBIQUITIN-PROTEIN LIGASE RNF8"/>
    <property type="match status" value="1"/>
</dbReference>
<dbReference type="GO" id="GO:0035861">
    <property type="term" value="C:site of double-strand break"/>
    <property type="evidence" value="ECO:0007669"/>
    <property type="project" value="TreeGrafter"/>
</dbReference>
<keyword evidence="1" id="KW-0808">Transferase</keyword>
<accession>A0A0K2TWU1</accession>
<dbReference type="OrthoDB" id="6353679at2759"/>
<name>A0A0K2TWU1_LEPSM</name>
<keyword evidence="4" id="KW-0833">Ubl conjugation pathway</keyword>
<dbReference type="Pfam" id="PF13923">
    <property type="entry name" value="zf-C3HC4_2"/>
    <property type="match status" value="1"/>
</dbReference>
<evidence type="ECO:0000256" key="4">
    <source>
        <dbReference type="ARBA" id="ARBA00022786"/>
    </source>
</evidence>
<dbReference type="InterPro" id="IPR013083">
    <property type="entry name" value="Znf_RING/FYVE/PHD"/>
</dbReference>
<dbReference type="EMBL" id="HACA01013147">
    <property type="protein sequence ID" value="CDW30508.1"/>
    <property type="molecule type" value="Transcribed_RNA"/>
</dbReference>
<dbReference type="GO" id="GO:0006511">
    <property type="term" value="P:ubiquitin-dependent protein catabolic process"/>
    <property type="evidence" value="ECO:0007669"/>
    <property type="project" value="TreeGrafter"/>
</dbReference>
<feature type="compositionally biased region" description="Polar residues" evidence="8">
    <location>
        <begin position="252"/>
        <end position="261"/>
    </location>
</feature>
<proteinExistence type="predicted"/>
<sequence length="360" mass="41197">MAGISGSTSRRPSGSKRKRISSSPKRAISKIKRNNFKSNSRSMKKSLKSYIYDDEALKHRIRHLESQKETLDHKILYLDQKLDGHRKKDALLQEAMKQCMKDMKHAEKNKTKLEREVQHLNFKMGVLKKKLCKVEGEKSKLERQLNSSGLFTDMLNNFKELFETNLQCSICSEIFLFATVITCGHTFCEDCIEEWTSKKNNCPICRANIKGKASNVVLDEHIEKMVEQFFPETEKKSRKDLVLERKTKKMNRVSNINSSNKDSSSDISDSDDDDDDEEEEDGEEEEEDVMRRHLRGLTSDDSFEFTGHPIMTVSFNSSSDDDSYSPLSAIEEEDDHSVASNSSNSSTEGFTSYSDDSSDE</sequence>
<dbReference type="GO" id="GO:0070936">
    <property type="term" value="P:protein K48-linked ubiquitination"/>
    <property type="evidence" value="ECO:0007669"/>
    <property type="project" value="TreeGrafter"/>
</dbReference>
<evidence type="ECO:0000256" key="7">
    <source>
        <dbReference type="SAM" id="Coils"/>
    </source>
</evidence>
<dbReference type="PROSITE" id="PS00518">
    <property type="entry name" value="ZF_RING_1"/>
    <property type="match status" value="1"/>
</dbReference>
<evidence type="ECO:0000313" key="10">
    <source>
        <dbReference type="EMBL" id="CDW30508.1"/>
    </source>
</evidence>
<reference evidence="10" key="1">
    <citation type="submission" date="2014-05" db="EMBL/GenBank/DDBJ databases">
        <authorList>
            <person name="Chronopoulou M."/>
        </authorList>
    </citation>
    <scope>NUCLEOTIDE SEQUENCE</scope>
    <source>
        <tissue evidence="10">Whole organism</tissue>
    </source>
</reference>
<keyword evidence="7" id="KW-0175">Coiled coil</keyword>
<feature type="compositionally biased region" description="Acidic residues" evidence="8">
    <location>
        <begin position="268"/>
        <end position="288"/>
    </location>
</feature>
<dbReference type="AlphaFoldDB" id="A0A0K2TWU1"/>
<feature type="region of interest" description="Disordered" evidence="8">
    <location>
        <begin position="252"/>
        <end position="360"/>
    </location>
</feature>
<protein>
    <submittedName>
        <fullName evidence="10">E3 ubiquitinprotein ligase RNF8like [Strongylocentrotus purpuratus]</fullName>
    </submittedName>
</protein>
<evidence type="ECO:0000256" key="5">
    <source>
        <dbReference type="ARBA" id="ARBA00022833"/>
    </source>
</evidence>
<dbReference type="InterPro" id="IPR017907">
    <property type="entry name" value="Znf_RING_CS"/>
</dbReference>
<dbReference type="PROSITE" id="PS50089">
    <property type="entry name" value="ZF_RING_2"/>
    <property type="match status" value="1"/>
</dbReference>
<dbReference type="GO" id="GO:0006302">
    <property type="term" value="P:double-strand break repair"/>
    <property type="evidence" value="ECO:0007669"/>
    <property type="project" value="TreeGrafter"/>
</dbReference>
<feature type="compositionally biased region" description="Polar residues" evidence="8">
    <location>
        <begin position="347"/>
        <end position="360"/>
    </location>
</feature>
<dbReference type="InterPro" id="IPR001841">
    <property type="entry name" value="Znf_RING"/>
</dbReference>
<evidence type="ECO:0000256" key="8">
    <source>
        <dbReference type="SAM" id="MobiDB-lite"/>
    </source>
</evidence>
<dbReference type="GO" id="GO:0005829">
    <property type="term" value="C:cytosol"/>
    <property type="evidence" value="ECO:0007669"/>
    <property type="project" value="TreeGrafter"/>
</dbReference>
<evidence type="ECO:0000256" key="2">
    <source>
        <dbReference type="ARBA" id="ARBA00022723"/>
    </source>
</evidence>
<keyword evidence="5" id="KW-0862">Zinc</keyword>
<dbReference type="SMART" id="SM00184">
    <property type="entry name" value="RING"/>
    <property type="match status" value="1"/>
</dbReference>
<dbReference type="GO" id="GO:0042393">
    <property type="term" value="F:histone binding"/>
    <property type="evidence" value="ECO:0007669"/>
    <property type="project" value="TreeGrafter"/>
</dbReference>
<organism evidence="10">
    <name type="scientific">Lepeophtheirus salmonis</name>
    <name type="common">Salmon louse</name>
    <name type="synonym">Caligus salmonis</name>
    <dbReference type="NCBI Taxonomy" id="72036"/>
    <lineage>
        <taxon>Eukaryota</taxon>
        <taxon>Metazoa</taxon>
        <taxon>Ecdysozoa</taxon>
        <taxon>Arthropoda</taxon>
        <taxon>Crustacea</taxon>
        <taxon>Multicrustacea</taxon>
        <taxon>Hexanauplia</taxon>
        <taxon>Copepoda</taxon>
        <taxon>Siphonostomatoida</taxon>
        <taxon>Caligidae</taxon>
        <taxon>Lepeophtheirus</taxon>
    </lineage>
</organism>
<dbReference type="PANTHER" id="PTHR15067">
    <property type="entry name" value="E3 UBIQUITIN-PROTEIN LIGASE RNF8"/>
    <property type="match status" value="1"/>
</dbReference>
<feature type="compositionally biased region" description="Low complexity" evidence="8">
    <location>
        <begin position="314"/>
        <end position="328"/>
    </location>
</feature>
<keyword evidence="2" id="KW-0479">Metal-binding</keyword>
<dbReference type="SUPFAM" id="SSF57850">
    <property type="entry name" value="RING/U-box"/>
    <property type="match status" value="1"/>
</dbReference>
<dbReference type="GO" id="GO:0061630">
    <property type="term" value="F:ubiquitin protein ligase activity"/>
    <property type="evidence" value="ECO:0007669"/>
    <property type="project" value="TreeGrafter"/>
</dbReference>
<dbReference type="SUPFAM" id="SSF57997">
    <property type="entry name" value="Tropomyosin"/>
    <property type="match status" value="1"/>
</dbReference>
<dbReference type="GO" id="GO:0000151">
    <property type="term" value="C:ubiquitin ligase complex"/>
    <property type="evidence" value="ECO:0007669"/>
    <property type="project" value="TreeGrafter"/>
</dbReference>
<evidence type="ECO:0000256" key="1">
    <source>
        <dbReference type="ARBA" id="ARBA00022679"/>
    </source>
</evidence>
<dbReference type="GO" id="GO:0005634">
    <property type="term" value="C:nucleus"/>
    <property type="evidence" value="ECO:0007669"/>
    <property type="project" value="TreeGrafter"/>
</dbReference>